<keyword evidence="1 2" id="KW-0238">DNA-binding</keyword>
<feature type="DNA-binding region" description="H-T-H motif" evidence="2">
    <location>
        <begin position="102"/>
        <end position="121"/>
    </location>
</feature>
<dbReference type="SUPFAM" id="SSF46689">
    <property type="entry name" value="Homeodomain-like"/>
    <property type="match status" value="1"/>
</dbReference>
<proteinExistence type="predicted"/>
<comment type="caution">
    <text evidence="4">The sequence shown here is derived from an EMBL/GenBank/DDBJ whole genome shotgun (WGS) entry which is preliminary data.</text>
</comment>
<evidence type="ECO:0000313" key="5">
    <source>
        <dbReference type="Proteomes" id="UP000266172"/>
    </source>
</evidence>
<dbReference type="InterPro" id="IPR001647">
    <property type="entry name" value="HTH_TetR"/>
</dbReference>
<dbReference type="GO" id="GO:0003677">
    <property type="term" value="F:DNA binding"/>
    <property type="evidence" value="ECO:0007669"/>
    <property type="project" value="UniProtKB-UniRule"/>
</dbReference>
<dbReference type="InterPro" id="IPR009057">
    <property type="entry name" value="Homeodomain-like_sf"/>
</dbReference>
<accession>A0A395V5H1</accession>
<dbReference type="AlphaFoldDB" id="A0A395V5H1"/>
<dbReference type="InterPro" id="IPR050624">
    <property type="entry name" value="HTH-type_Tx_Regulator"/>
</dbReference>
<dbReference type="PANTHER" id="PTHR43479:SF11">
    <property type="entry name" value="ACREF_ENVCD OPERON REPRESSOR-RELATED"/>
    <property type="match status" value="1"/>
</dbReference>
<organism evidence="4 5">
    <name type="scientific">Roseburia hominis</name>
    <dbReference type="NCBI Taxonomy" id="301301"/>
    <lineage>
        <taxon>Bacteria</taxon>
        <taxon>Bacillati</taxon>
        <taxon>Bacillota</taxon>
        <taxon>Clostridia</taxon>
        <taxon>Lachnospirales</taxon>
        <taxon>Lachnospiraceae</taxon>
        <taxon>Roseburia</taxon>
    </lineage>
</organism>
<dbReference type="PROSITE" id="PS50977">
    <property type="entry name" value="HTH_TETR_2"/>
    <property type="match status" value="1"/>
</dbReference>
<protein>
    <submittedName>
        <fullName evidence="4">TetR/AcrR family transcriptional regulator</fullName>
    </submittedName>
</protein>
<evidence type="ECO:0000256" key="2">
    <source>
        <dbReference type="PROSITE-ProRule" id="PRU00335"/>
    </source>
</evidence>
<feature type="domain" description="HTH tetR-type" evidence="3">
    <location>
        <begin position="79"/>
        <end position="139"/>
    </location>
</feature>
<dbReference type="Pfam" id="PF00440">
    <property type="entry name" value="TetR_N"/>
    <property type="match status" value="1"/>
</dbReference>
<dbReference type="Gene3D" id="1.10.357.10">
    <property type="entry name" value="Tetracycline Repressor, domain 2"/>
    <property type="match status" value="1"/>
</dbReference>
<dbReference type="Proteomes" id="UP000266172">
    <property type="component" value="Unassembled WGS sequence"/>
</dbReference>
<name>A0A395V5H1_9FIRM</name>
<dbReference type="EMBL" id="QRVL01000009">
    <property type="protein sequence ID" value="RGS39442.1"/>
    <property type="molecule type" value="Genomic_DNA"/>
</dbReference>
<dbReference type="PANTHER" id="PTHR43479">
    <property type="entry name" value="ACREF/ENVCD OPERON REPRESSOR-RELATED"/>
    <property type="match status" value="1"/>
</dbReference>
<evidence type="ECO:0000313" key="4">
    <source>
        <dbReference type="EMBL" id="RGS39442.1"/>
    </source>
</evidence>
<sequence>MHPRTATGIMSLAITDDFFFIFSYPPLKLSIAPFYHDMRTYSIHFFNEIYTFQKNSSYILTFKLVCTNITVVMEEDRKKLTEKKLLSCGKREFLEKGYAKANLRSICKASGVTTGAFYFSFASKEALLRAILDPFIADSRELLSGLARMEEEHPETADDNEIQIIRYLSAHREECIILMEKSAGSCYEHFHEEAAAMMQESFRRYYRKYLGAEPDPELIRILASMRLHGYLELVHGDYTMKERLFLARAIGIHADAGTLSLIQYLKEENDAHR</sequence>
<gene>
    <name evidence="4" type="ORF">DWX93_10820</name>
</gene>
<evidence type="ECO:0000259" key="3">
    <source>
        <dbReference type="PROSITE" id="PS50977"/>
    </source>
</evidence>
<dbReference type="PRINTS" id="PR00455">
    <property type="entry name" value="HTHTETR"/>
</dbReference>
<evidence type="ECO:0000256" key="1">
    <source>
        <dbReference type="ARBA" id="ARBA00023125"/>
    </source>
</evidence>
<reference evidence="4 5" key="1">
    <citation type="submission" date="2018-08" db="EMBL/GenBank/DDBJ databases">
        <title>A genome reference for cultivated species of the human gut microbiota.</title>
        <authorList>
            <person name="Zou Y."/>
            <person name="Xue W."/>
            <person name="Luo G."/>
        </authorList>
    </citation>
    <scope>NUCLEOTIDE SEQUENCE [LARGE SCALE GENOMIC DNA]</scope>
    <source>
        <strain evidence="4 5">AF22-12AC</strain>
    </source>
</reference>